<dbReference type="AlphaFoldDB" id="A0A9P7YDV6"/>
<feature type="compositionally biased region" description="Polar residues" evidence="1">
    <location>
        <begin position="876"/>
        <end position="886"/>
    </location>
</feature>
<feature type="region of interest" description="Disordered" evidence="1">
    <location>
        <begin position="780"/>
        <end position="910"/>
    </location>
</feature>
<feature type="compositionally biased region" description="Polar residues" evidence="1">
    <location>
        <begin position="614"/>
        <end position="629"/>
    </location>
</feature>
<dbReference type="Proteomes" id="UP000824998">
    <property type="component" value="Unassembled WGS sequence"/>
</dbReference>
<feature type="non-terminal residue" evidence="2">
    <location>
        <position position="1"/>
    </location>
</feature>
<feature type="compositionally biased region" description="Basic and acidic residues" evidence="1">
    <location>
        <begin position="938"/>
        <end position="950"/>
    </location>
</feature>
<comment type="caution">
    <text evidence="2">The sequence shown here is derived from an EMBL/GenBank/DDBJ whole genome shotgun (WGS) entry which is preliminary data.</text>
</comment>
<feature type="region of interest" description="Disordered" evidence="1">
    <location>
        <begin position="927"/>
        <end position="965"/>
    </location>
</feature>
<feature type="compositionally biased region" description="Polar residues" evidence="1">
    <location>
        <begin position="193"/>
        <end position="204"/>
    </location>
</feature>
<feature type="region of interest" description="Disordered" evidence="1">
    <location>
        <begin position="388"/>
        <end position="421"/>
    </location>
</feature>
<feature type="region of interest" description="Disordered" evidence="1">
    <location>
        <begin position="687"/>
        <end position="743"/>
    </location>
</feature>
<gene>
    <name evidence="2" type="ORF">BJ875DRAFT_381859</name>
</gene>
<reference evidence="2" key="1">
    <citation type="journal article" date="2021" name="IMA Fungus">
        <title>Genomic characterization of three marine fungi, including Emericellopsis atlantica sp. nov. with signatures of a generalist lifestyle and marine biomass degradation.</title>
        <authorList>
            <person name="Hagestad O.C."/>
            <person name="Hou L."/>
            <person name="Andersen J.H."/>
            <person name="Hansen E.H."/>
            <person name="Altermark B."/>
            <person name="Li C."/>
            <person name="Kuhnert E."/>
            <person name="Cox R.J."/>
            <person name="Crous P.W."/>
            <person name="Spatafora J.W."/>
            <person name="Lail K."/>
            <person name="Amirebrahimi M."/>
            <person name="Lipzen A."/>
            <person name="Pangilinan J."/>
            <person name="Andreopoulos W."/>
            <person name="Hayes R.D."/>
            <person name="Ng V."/>
            <person name="Grigoriev I.V."/>
            <person name="Jackson S.A."/>
            <person name="Sutton T.D.S."/>
            <person name="Dobson A.D.W."/>
            <person name="Rama T."/>
        </authorList>
    </citation>
    <scope>NUCLEOTIDE SEQUENCE</scope>
    <source>
        <strain evidence="2">TRa018bII</strain>
    </source>
</reference>
<protein>
    <recommendedName>
        <fullName evidence="4">ADF-H domain-containing protein</fullName>
    </recommendedName>
</protein>
<feature type="compositionally biased region" description="Polar residues" evidence="1">
    <location>
        <begin position="473"/>
        <end position="493"/>
    </location>
</feature>
<feature type="compositionally biased region" description="Polar residues" evidence="1">
    <location>
        <begin position="535"/>
        <end position="544"/>
    </location>
</feature>
<evidence type="ECO:0000256" key="1">
    <source>
        <dbReference type="SAM" id="MobiDB-lite"/>
    </source>
</evidence>
<feature type="compositionally biased region" description="Basic and acidic residues" evidence="1">
    <location>
        <begin position="512"/>
        <end position="530"/>
    </location>
</feature>
<name>A0A9P7YDV6_9HELO</name>
<feature type="region of interest" description="Disordered" evidence="1">
    <location>
        <begin position="993"/>
        <end position="1127"/>
    </location>
</feature>
<dbReference type="SUPFAM" id="SSF55753">
    <property type="entry name" value="Actin depolymerizing proteins"/>
    <property type="match status" value="1"/>
</dbReference>
<feature type="compositionally biased region" description="Polar residues" evidence="1">
    <location>
        <begin position="951"/>
        <end position="965"/>
    </location>
</feature>
<evidence type="ECO:0008006" key="4">
    <source>
        <dbReference type="Google" id="ProtNLM"/>
    </source>
</evidence>
<feature type="compositionally biased region" description="Basic and acidic residues" evidence="1">
    <location>
        <begin position="845"/>
        <end position="857"/>
    </location>
</feature>
<feature type="compositionally biased region" description="Polar residues" evidence="1">
    <location>
        <begin position="238"/>
        <end position="255"/>
    </location>
</feature>
<dbReference type="InterPro" id="IPR029006">
    <property type="entry name" value="ADF-H/Gelsolin-like_dom_sf"/>
</dbReference>
<keyword evidence="3" id="KW-1185">Reference proteome</keyword>
<dbReference type="Gene3D" id="3.40.20.10">
    <property type="entry name" value="Severin"/>
    <property type="match status" value="1"/>
</dbReference>
<proteinExistence type="predicted"/>
<dbReference type="EMBL" id="MU251574">
    <property type="protein sequence ID" value="KAG9231919.1"/>
    <property type="molecule type" value="Genomic_DNA"/>
</dbReference>
<organism evidence="2 3">
    <name type="scientific">Amylocarpus encephaloides</name>
    <dbReference type="NCBI Taxonomy" id="45428"/>
    <lineage>
        <taxon>Eukaryota</taxon>
        <taxon>Fungi</taxon>
        <taxon>Dikarya</taxon>
        <taxon>Ascomycota</taxon>
        <taxon>Pezizomycotina</taxon>
        <taxon>Leotiomycetes</taxon>
        <taxon>Helotiales</taxon>
        <taxon>Helotiales incertae sedis</taxon>
        <taxon>Amylocarpus</taxon>
    </lineage>
</organism>
<feature type="compositionally biased region" description="Low complexity" evidence="1">
    <location>
        <begin position="1035"/>
        <end position="1053"/>
    </location>
</feature>
<sequence length="1230" mass="133009">NRREMSLNGLDELKLKEAHDIAAAEPGGWFLLKYISRDEVDLLGKGNGGIVEIRNAVSSYEEPSPLFGFLRYRRRNVLIKYVPEGCSRLVQARVTVHFNAVTERFSPHDTVFPITTAKELRDTTLSSACSLHTASGSISSSTSSLRRRRLMEIAEDEEEDNRKRQSTVLEERPGTAKTNTTIPTPASIPVDPSTISLPTTTSHKSIAASLETSPPPLREPTIERPSPSTPGNDEPQPRKSSQSTRPDTHGYSSYGSVGRPKVKLGPRPSLDVTGGRPHTSGAASHYRPVSTLPVGLKILSKASRPRPQSQFNAEPPNMMISPPPMPDTLSQSYQITPTRPHTSGGRPPPCPTFPMKPLISPTSSTTLKTTLITPEKARLMKALELRKKHMKAPVSTDTLSPSPNEKLDEGSVEMKPASETSIQVQDTLAMLDDMAKASDTAASFDTNSAMRTDESDATRSDSYPVSPVGASEQAESTRASSISESTDGTLQESHTPKAAPLTANASVAVIEDAPKSAEMDVVKEGEDSMKFPEGASSNKEQSIPESVVAQASAPVEIQLPSIRKEERMAEQAKPQYSPERIPIPGVSSKSENDDSAGQDLNTISDDLKPAATIPSISTEPPSVSENTALLSLPQRSPPLVKRGKRKGFVEPIKTDFEFTDRSDPNSDAHLSSDDDFMDELQSAVVQEAKPVSVSKSPINAMFPPAKKPESWRNRFTRAASNPAKKGEANADLLTPPPKMEPVARSVSASAAYLKRINQENSKPLTKKVNVGSGISQRIKAFEKFSNGDPAATPPPSTGPLPGTTSAFFSVRKAAPVRVASKSPSIADRANSLNRNQPSPSPSRESSPEARKARERSGSIKNRVSTFEPGVIPMIQPSRSKPESISVTARIVRDPDQPFQPNSEIGKDPSEYVPLDLKQSPLVIDHQRAINNATPPKETIQERRLSKERRLSNSSDATNGTTKNRRSSITIVKDLINERRASFADRRRSINLEASGSSSNVRASSRPPSVKSPSRPPSVRSPSRPSATHPSPTHTRSQSISSRLSSSSNRDMPSASPTDYLSSSEDKAEKKSNRASRMLRRMSSSLSSGRKALAHAVSPTVREESEPVLGNQPPYLASPHSPAPSTPSVNIGDVNVQFPDSLLWKRRSMLLDSQGFLILSPALTASGNGKSKAAGGATRRFHLSEFRQPVIPDMEIEELPNSVLLDFFEGGGLQIACEDRAGQGRVLEGNN</sequence>
<dbReference type="OrthoDB" id="74412at2759"/>
<feature type="compositionally biased region" description="Low complexity" evidence="1">
    <location>
        <begin position="993"/>
        <end position="1025"/>
    </location>
</feature>
<evidence type="ECO:0000313" key="2">
    <source>
        <dbReference type="EMBL" id="KAG9231919.1"/>
    </source>
</evidence>
<evidence type="ECO:0000313" key="3">
    <source>
        <dbReference type="Proteomes" id="UP000824998"/>
    </source>
</evidence>
<feature type="region of interest" description="Disordered" evidence="1">
    <location>
        <begin position="445"/>
        <end position="646"/>
    </location>
</feature>
<accession>A0A9P7YDV6</accession>
<dbReference type="CDD" id="cd11282">
    <property type="entry name" value="ADF_coactosin_like"/>
    <property type="match status" value="1"/>
</dbReference>
<feature type="region of interest" description="Disordered" evidence="1">
    <location>
        <begin position="152"/>
        <end position="287"/>
    </location>
</feature>